<organism evidence="2 3">
    <name type="scientific">Thalassorhabdomicrobium marinisediminis</name>
    <dbReference type="NCBI Taxonomy" id="2170577"/>
    <lineage>
        <taxon>Bacteria</taxon>
        <taxon>Pseudomonadati</taxon>
        <taxon>Pseudomonadota</taxon>
        <taxon>Alphaproteobacteria</taxon>
        <taxon>Rhodobacterales</taxon>
        <taxon>Paracoccaceae</taxon>
        <taxon>Thalassorhabdomicrobium</taxon>
    </lineage>
</organism>
<dbReference type="EMBL" id="QCYG01000006">
    <property type="protein sequence ID" value="PVA06286.1"/>
    <property type="molecule type" value="Genomic_DNA"/>
</dbReference>
<feature type="signal peptide" evidence="1">
    <location>
        <begin position="1"/>
        <end position="16"/>
    </location>
</feature>
<dbReference type="OrthoDB" id="8724542at2"/>
<reference evidence="2 3" key="1">
    <citation type="submission" date="2018-04" db="EMBL/GenBank/DDBJ databases">
        <title>Pelagivirga bohaiensis gen. nov., sp. nov., a bacterium isolated from the Bohai Sea.</title>
        <authorList>
            <person name="Ji X."/>
        </authorList>
    </citation>
    <scope>NUCLEOTIDE SEQUENCE [LARGE SCALE GENOMIC DNA]</scope>
    <source>
        <strain evidence="2 3">BH-SD16</strain>
    </source>
</reference>
<protein>
    <recommendedName>
        <fullName evidence="4">Peptidase inhibitor I78 family protein</fullName>
    </recommendedName>
</protein>
<dbReference type="PROSITE" id="PS51257">
    <property type="entry name" value="PROKAR_LIPOPROTEIN"/>
    <property type="match status" value="1"/>
</dbReference>
<dbReference type="PANTHER" id="PTHR39600">
    <property type="entry name" value="PEPTIDASE INHIBITOR I78 FAMILY PROTEIN"/>
    <property type="match status" value="1"/>
</dbReference>
<sequence>MNKIFMVPLIFLTACASLDGPAQQPTGPAVPAPADDTCNAAQHAGLVGQDATALERVLLMGPVRIIRPGDAVTMDFRPERINFHIDDSNRITSITCT</sequence>
<name>A0A2T7FVS2_9RHOB</name>
<dbReference type="InterPro" id="IPR021719">
    <property type="entry name" value="Prot_inh_I78"/>
</dbReference>
<evidence type="ECO:0000313" key="3">
    <source>
        <dbReference type="Proteomes" id="UP000244817"/>
    </source>
</evidence>
<comment type="caution">
    <text evidence="2">The sequence shown here is derived from an EMBL/GenBank/DDBJ whole genome shotgun (WGS) entry which is preliminary data.</text>
</comment>
<dbReference type="Pfam" id="PF11720">
    <property type="entry name" value="Inhibitor_I78"/>
    <property type="match status" value="1"/>
</dbReference>
<dbReference type="AlphaFoldDB" id="A0A2T7FVS2"/>
<dbReference type="Proteomes" id="UP000244817">
    <property type="component" value="Unassembled WGS sequence"/>
</dbReference>
<keyword evidence="3" id="KW-1185">Reference proteome</keyword>
<evidence type="ECO:0000313" key="2">
    <source>
        <dbReference type="EMBL" id="PVA06286.1"/>
    </source>
</evidence>
<keyword evidence="1" id="KW-0732">Signal</keyword>
<gene>
    <name evidence="2" type="ORF">DC363_10275</name>
</gene>
<evidence type="ECO:0008006" key="4">
    <source>
        <dbReference type="Google" id="ProtNLM"/>
    </source>
</evidence>
<accession>A0A2T7FVS2</accession>
<evidence type="ECO:0000256" key="1">
    <source>
        <dbReference type="SAM" id="SignalP"/>
    </source>
</evidence>
<proteinExistence type="predicted"/>
<dbReference type="RefSeq" id="WP_108641066.1">
    <property type="nucleotide sequence ID" value="NZ_CANLQJ010000001.1"/>
</dbReference>
<dbReference type="Gene3D" id="3.30.10.10">
    <property type="entry name" value="Trypsin Inhibitor V, subunit A"/>
    <property type="match status" value="1"/>
</dbReference>
<dbReference type="PANTHER" id="PTHR39600:SF1">
    <property type="entry name" value="PEPTIDASE INHIBITOR I78 FAMILY PROTEIN"/>
    <property type="match status" value="1"/>
</dbReference>
<feature type="chain" id="PRO_5015539129" description="Peptidase inhibitor I78 family protein" evidence="1">
    <location>
        <begin position="17"/>
        <end position="97"/>
    </location>
</feature>